<dbReference type="InterPro" id="IPR054321">
    <property type="entry name" value="PspC-rel_TM"/>
</dbReference>
<keyword evidence="5 6" id="KW-0472">Membrane</keyword>
<dbReference type="InterPro" id="IPR007168">
    <property type="entry name" value="Phageshock_PspC_N"/>
</dbReference>
<feature type="domain" description="PspC-related ToastRack" evidence="9">
    <location>
        <begin position="386"/>
        <end position="513"/>
    </location>
</feature>
<evidence type="ECO:0000259" key="9">
    <source>
        <dbReference type="Pfam" id="PF22744"/>
    </source>
</evidence>
<reference evidence="10 11" key="1">
    <citation type="journal article" date="2014" name="Genome Biol. Evol.">
        <title>Extensive gene acquisition in the extremely psychrophilic bacterial species Psychroflexus torquis and the link to sea-ice ecosystem specialism.</title>
        <authorList>
            <person name="Feng S."/>
            <person name="Powell S.M."/>
            <person name="Wilson R."/>
            <person name="Bowman J.P."/>
        </authorList>
    </citation>
    <scope>NUCLEOTIDE SEQUENCE [LARGE SCALE GENOMIC DNA]</scope>
    <source>
        <strain evidence="10 11">ACAM 44</strain>
    </source>
</reference>
<sequence>MNKTININLANVFFHIDEDAFIKLDSYLKAIERYLSKEQSKDEILQDIEARIAELFTESMAQANQVIIMSQVNDMIAIMGEPEAYRMEDEEEPSSTSSKFKASRKLYRDIENNYLGGVSAGLNHYLGINLLLIRLFWVISAFFSFGGTVAIYVIIWILIPAARTTAQKLDMQGEPVNLSNIERKVKEGYSKFADKMGDIDYEKYGQQTKSGVTKFLDGLGEVLRALGIILFKFLGIILLLVSGPVLIGLLIFLFSFGTLSVFELGDFSQIEFFVLGIPNWIQIVLYFLVASIPFFYLLILSLKLIFSNLKSIGKVAHITLIGIWVLSVMVITTLSVKKQLDVSYDAEVIEVINLDISSGDTLQIRMNPNLMFSETLNQSKKSKIVKDEFDNERLYNSNIHVNFKSTSDDELKLRLTKKSYASSKARARERASLIDYKYKLEDNVLKLDSYLLSNSEPTDRSAKVEVTIYIPENHVIYLDENLNNFNNRRNLNRSKYNHYLNYKNNDWKCLDCRTTLDTLSTQN</sequence>
<dbReference type="GO" id="GO:0005886">
    <property type="term" value="C:plasma membrane"/>
    <property type="evidence" value="ECO:0007669"/>
    <property type="project" value="UniProtKB-SubCell"/>
</dbReference>
<dbReference type="InterPro" id="IPR054319">
    <property type="entry name" value="PspC-rel_ToastRack"/>
</dbReference>
<comment type="caution">
    <text evidence="10">The sequence shown here is derived from an EMBL/GenBank/DDBJ whole genome shotgun (WGS) entry which is preliminary data.</text>
</comment>
<keyword evidence="3 6" id="KW-0812">Transmembrane</keyword>
<evidence type="ECO:0000313" key="11">
    <source>
        <dbReference type="Proteomes" id="UP000012317"/>
    </source>
</evidence>
<dbReference type="STRING" id="1189619.pgond44_11646"/>
<keyword evidence="2" id="KW-1003">Cell membrane</keyword>
<dbReference type="PATRIC" id="fig|1189619.4.peg.2404"/>
<gene>
    <name evidence="10" type="ORF">pgond44_11646</name>
</gene>
<dbReference type="InterPro" id="IPR052027">
    <property type="entry name" value="PspC"/>
</dbReference>
<dbReference type="Pfam" id="PF22571">
    <property type="entry name" value="LiaI-LiaF-TM_PspC"/>
    <property type="match status" value="1"/>
</dbReference>
<feature type="transmembrane region" description="Helical" evidence="6">
    <location>
        <begin position="135"/>
        <end position="159"/>
    </location>
</feature>
<proteinExistence type="predicted"/>
<dbReference type="Pfam" id="PF04024">
    <property type="entry name" value="PspC"/>
    <property type="match status" value="1"/>
</dbReference>
<dbReference type="AlphaFoldDB" id="N1WJV7"/>
<feature type="transmembrane region" description="Helical" evidence="6">
    <location>
        <begin position="280"/>
        <end position="306"/>
    </location>
</feature>
<evidence type="ECO:0000256" key="2">
    <source>
        <dbReference type="ARBA" id="ARBA00022475"/>
    </source>
</evidence>
<evidence type="ECO:0000313" key="10">
    <source>
        <dbReference type="EMBL" id="EMY80496.1"/>
    </source>
</evidence>
<keyword evidence="11" id="KW-1185">Reference proteome</keyword>
<dbReference type="RefSeq" id="WP_003442244.1">
    <property type="nucleotide sequence ID" value="NZ_APLF01000012.1"/>
</dbReference>
<feature type="transmembrane region" description="Helical" evidence="6">
    <location>
        <begin position="233"/>
        <end position="260"/>
    </location>
</feature>
<evidence type="ECO:0000256" key="1">
    <source>
        <dbReference type="ARBA" id="ARBA00004162"/>
    </source>
</evidence>
<evidence type="ECO:0000256" key="4">
    <source>
        <dbReference type="ARBA" id="ARBA00022989"/>
    </source>
</evidence>
<feature type="domain" description="PspC-related transmembrane region" evidence="8">
    <location>
        <begin position="201"/>
        <end position="337"/>
    </location>
</feature>
<evidence type="ECO:0000259" key="8">
    <source>
        <dbReference type="Pfam" id="PF22571"/>
    </source>
</evidence>
<accession>N1WJV7</accession>
<dbReference type="Pfam" id="PF22744">
    <property type="entry name" value="Toast-rack_PspC-Cterm"/>
    <property type="match status" value="1"/>
</dbReference>
<protein>
    <submittedName>
        <fullName evidence="10">Stress-responsive transcriptional regulator, PspC family protein</fullName>
    </submittedName>
</protein>
<dbReference type="EMBL" id="APLF01000012">
    <property type="protein sequence ID" value="EMY80496.1"/>
    <property type="molecule type" value="Genomic_DNA"/>
</dbReference>
<dbReference type="PANTHER" id="PTHR33885:SF3">
    <property type="entry name" value="PHAGE SHOCK PROTEIN C"/>
    <property type="match status" value="1"/>
</dbReference>
<comment type="subcellular location">
    <subcellularLocation>
        <location evidence="1">Cell membrane</location>
        <topology evidence="1">Single-pass membrane protein</topology>
    </subcellularLocation>
</comment>
<name>N1WJV7_9FLAO</name>
<evidence type="ECO:0000256" key="3">
    <source>
        <dbReference type="ARBA" id="ARBA00022692"/>
    </source>
</evidence>
<dbReference type="Proteomes" id="UP000012317">
    <property type="component" value="Unassembled WGS sequence"/>
</dbReference>
<organism evidence="10 11">
    <name type="scientific">Psychroflexus gondwanensis ACAM 44</name>
    <dbReference type="NCBI Taxonomy" id="1189619"/>
    <lineage>
        <taxon>Bacteria</taxon>
        <taxon>Pseudomonadati</taxon>
        <taxon>Bacteroidota</taxon>
        <taxon>Flavobacteriia</taxon>
        <taxon>Flavobacteriales</taxon>
        <taxon>Flavobacteriaceae</taxon>
        <taxon>Psychroflexus</taxon>
    </lineage>
</organism>
<feature type="domain" description="Phage shock protein PspC N-terminal" evidence="7">
    <location>
        <begin position="104"/>
        <end position="161"/>
    </location>
</feature>
<dbReference type="PANTHER" id="PTHR33885">
    <property type="entry name" value="PHAGE SHOCK PROTEIN C"/>
    <property type="match status" value="1"/>
</dbReference>
<evidence type="ECO:0000259" key="7">
    <source>
        <dbReference type="Pfam" id="PF04024"/>
    </source>
</evidence>
<dbReference type="eggNOG" id="COG1983">
    <property type="taxonomic scope" value="Bacteria"/>
</dbReference>
<keyword evidence="4 6" id="KW-1133">Transmembrane helix</keyword>
<evidence type="ECO:0000256" key="6">
    <source>
        <dbReference type="SAM" id="Phobius"/>
    </source>
</evidence>
<feature type="transmembrane region" description="Helical" evidence="6">
    <location>
        <begin position="318"/>
        <end position="336"/>
    </location>
</feature>
<evidence type="ECO:0000256" key="5">
    <source>
        <dbReference type="ARBA" id="ARBA00023136"/>
    </source>
</evidence>